<feature type="signal peptide" evidence="1">
    <location>
        <begin position="1"/>
        <end position="27"/>
    </location>
</feature>
<evidence type="ECO:0000313" key="4">
    <source>
        <dbReference type="Proteomes" id="UP000190027"/>
    </source>
</evidence>
<reference evidence="3 4" key="1">
    <citation type="submission" date="2017-02" db="EMBL/GenBank/DDBJ databases">
        <authorList>
            <person name="Peterson S.W."/>
        </authorList>
    </citation>
    <scope>NUCLEOTIDE SEQUENCE [LARGE SCALE GENOMIC DNA]</scope>
    <source>
        <strain evidence="3 4">DSM 16080</strain>
    </source>
</reference>
<dbReference type="InterPro" id="IPR017783">
    <property type="entry name" value="ABC_choline_sub-bd"/>
</dbReference>
<evidence type="ECO:0000313" key="3">
    <source>
        <dbReference type="EMBL" id="SKA96952.1"/>
    </source>
</evidence>
<feature type="domain" description="ABC-type glycine betaine transport system substrate-binding" evidence="2">
    <location>
        <begin position="29"/>
        <end position="283"/>
    </location>
</feature>
<evidence type="ECO:0000259" key="2">
    <source>
        <dbReference type="Pfam" id="PF04069"/>
    </source>
</evidence>
<dbReference type="Gene3D" id="3.40.190.10">
    <property type="entry name" value="Periplasmic binding protein-like II"/>
    <property type="match status" value="1"/>
</dbReference>
<dbReference type="NCBIfam" id="TIGR03414">
    <property type="entry name" value="ABC_choline_bnd"/>
    <property type="match status" value="1"/>
</dbReference>
<keyword evidence="1" id="KW-0732">Signal</keyword>
<sequence>MLGATTKRMFAVLLFTATLLMSGTALAGKSVRFVNVGWTGVTIKTELAVTVLDSLGYEAENLLVSVPIAYKAMSMNEADVFLGNWMPSMKSIAEKFFNDGSVVQLRANMPGAKYTLAVPAYVYEGGLQDFADIAKFADKLDHKIYGIEEGNDGNEIIQTMIDKDMFGLGDFELIPSSEAGMLGQVQSATRTNRWVVFLGWAPHSMNERIDMRYLTGSTAETFGENDGTATIYTNVRKGFMDEMPNVGRFLNNLDFPVSMMNQIMTEMTEQETETLEAGMRWLKRHPDVYRGWLEGVTTADGKPALPAFEQRMAEVE</sequence>
<protein>
    <submittedName>
        <fullName evidence="3">Glycine betaine/proline transport system substrate-binding protein</fullName>
    </submittedName>
</protein>
<evidence type="ECO:0000256" key="1">
    <source>
        <dbReference type="SAM" id="SignalP"/>
    </source>
</evidence>
<dbReference type="Gene3D" id="3.40.190.100">
    <property type="entry name" value="Glycine betaine-binding periplasmic protein, domain 2"/>
    <property type="match status" value="1"/>
</dbReference>
<dbReference type="AlphaFoldDB" id="A0A1T4Y558"/>
<dbReference type="Pfam" id="PF04069">
    <property type="entry name" value="OpuAC"/>
    <property type="match status" value="1"/>
</dbReference>
<dbReference type="OrthoDB" id="9787902at2"/>
<proteinExistence type="predicted"/>
<dbReference type="CDD" id="cd13640">
    <property type="entry name" value="PBP2_ChoX"/>
    <property type="match status" value="1"/>
</dbReference>
<feature type="chain" id="PRO_5012436786" evidence="1">
    <location>
        <begin position="28"/>
        <end position="316"/>
    </location>
</feature>
<organism evidence="3 4">
    <name type="scientific">Paucidesulfovibrio gracilis DSM 16080</name>
    <dbReference type="NCBI Taxonomy" id="1121449"/>
    <lineage>
        <taxon>Bacteria</taxon>
        <taxon>Pseudomonadati</taxon>
        <taxon>Thermodesulfobacteriota</taxon>
        <taxon>Desulfovibrionia</taxon>
        <taxon>Desulfovibrionales</taxon>
        <taxon>Desulfovibrionaceae</taxon>
        <taxon>Paucidesulfovibrio</taxon>
    </lineage>
</organism>
<dbReference type="GO" id="GO:0015871">
    <property type="term" value="P:choline transport"/>
    <property type="evidence" value="ECO:0007669"/>
    <property type="project" value="InterPro"/>
</dbReference>
<dbReference type="GO" id="GO:0042597">
    <property type="term" value="C:periplasmic space"/>
    <property type="evidence" value="ECO:0007669"/>
    <property type="project" value="InterPro"/>
</dbReference>
<dbReference type="RefSeq" id="WP_078718339.1">
    <property type="nucleotide sequence ID" value="NZ_FUYC01000030.1"/>
</dbReference>
<dbReference type="GO" id="GO:0033265">
    <property type="term" value="F:choline binding"/>
    <property type="evidence" value="ECO:0007669"/>
    <property type="project" value="InterPro"/>
</dbReference>
<dbReference type="GO" id="GO:0022857">
    <property type="term" value="F:transmembrane transporter activity"/>
    <property type="evidence" value="ECO:0007669"/>
    <property type="project" value="InterPro"/>
</dbReference>
<dbReference type="Proteomes" id="UP000190027">
    <property type="component" value="Unassembled WGS sequence"/>
</dbReference>
<keyword evidence="4" id="KW-1185">Reference proteome</keyword>
<gene>
    <name evidence="3" type="ORF">SAMN02745704_02798</name>
</gene>
<accession>A0A1T4Y558</accession>
<dbReference type="SUPFAM" id="SSF53850">
    <property type="entry name" value="Periplasmic binding protein-like II"/>
    <property type="match status" value="1"/>
</dbReference>
<name>A0A1T4Y558_9BACT</name>
<dbReference type="InterPro" id="IPR007210">
    <property type="entry name" value="ABC_Gly_betaine_transp_sub-bd"/>
</dbReference>
<dbReference type="STRING" id="1121449.SAMN02745704_02798"/>
<dbReference type="GO" id="GO:0043190">
    <property type="term" value="C:ATP-binding cassette (ABC) transporter complex"/>
    <property type="evidence" value="ECO:0007669"/>
    <property type="project" value="InterPro"/>
</dbReference>
<dbReference type="EMBL" id="FUYC01000030">
    <property type="protein sequence ID" value="SKA96952.1"/>
    <property type="molecule type" value="Genomic_DNA"/>
</dbReference>